<reference evidence="2 3" key="1">
    <citation type="submission" date="2024-03" db="EMBL/GenBank/DDBJ databases">
        <title>Draft genome sequence of Pseudonocardia tropica JCM 19149.</title>
        <authorList>
            <person name="Butdee W."/>
            <person name="Duangmal K."/>
        </authorList>
    </citation>
    <scope>NUCLEOTIDE SEQUENCE [LARGE SCALE GENOMIC DNA]</scope>
    <source>
        <strain evidence="2 3">JCM 19149</strain>
    </source>
</reference>
<name>A0ABV1K1R8_9PSEU</name>
<evidence type="ECO:0000313" key="3">
    <source>
        <dbReference type="Proteomes" id="UP001464923"/>
    </source>
</evidence>
<comment type="caution">
    <text evidence="2">The sequence shown here is derived from an EMBL/GenBank/DDBJ whole genome shotgun (WGS) entry which is preliminary data.</text>
</comment>
<organism evidence="2 3">
    <name type="scientific">Pseudonocardia tropica</name>
    <dbReference type="NCBI Taxonomy" id="681289"/>
    <lineage>
        <taxon>Bacteria</taxon>
        <taxon>Bacillati</taxon>
        <taxon>Actinomycetota</taxon>
        <taxon>Actinomycetes</taxon>
        <taxon>Pseudonocardiales</taxon>
        <taxon>Pseudonocardiaceae</taxon>
        <taxon>Pseudonocardia</taxon>
    </lineage>
</organism>
<accession>A0ABV1K1R8</accession>
<dbReference type="Pfam" id="PF07883">
    <property type="entry name" value="Cupin_2"/>
    <property type="match status" value="1"/>
</dbReference>
<dbReference type="InterPro" id="IPR013096">
    <property type="entry name" value="Cupin_2"/>
</dbReference>
<keyword evidence="3" id="KW-1185">Reference proteome</keyword>
<dbReference type="PANTHER" id="PTHR36114">
    <property type="entry name" value="16.7 KDA PROTEIN IN WHIE LOCUS"/>
    <property type="match status" value="1"/>
</dbReference>
<evidence type="ECO:0000259" key="1">
    <source>
        <dbReference type="Pfam" id="PF07883"/>
    </source>
</evidence>
<protein>
    <submittedName>
        <fullName evidence="2">Cupin domain-containing protein</fullName>
    </submittedName>
</protein>
<dbReference type="CDD" id="cd02226">
    <property type="entry name" value="cupin_YdbB-like"/>
    <property type="match status" value="1"/>
</dbReference>
<dbReference type="EMBL" id="JBEDNP010000025">
    <property type="protein sequence ID" value="MEQ3542145.1"/>
    <property type="molecule type" value="Genomic_DNA"/>
</dbReference>
<dbReference type="InterPro" id="IPR014710">
    <property type="entry name" value="RmlC-like_jellyroll"/>
</dbReference>
<dbReference type="Proteomes" id="UP001464923">
    <property type="component" value="Unassembled WGS sequence"/>
</dbReference>
<dbReference type="Gene3D" id="2.60.120.10">
    <property type="entry name" value="Jelly Rolls"/>
    <property type="match status" value="1"/>
</dbReference>
<sequence>MEHAVDLRTELAALEQPWSPRTVAVLNDYDVRVVKTQGQFTRHSHPDTDEVFLVVSGQLTICMDDGDVELGPGQLYVVPRGVPHQPVSVGGAEVVLVEPSSTVNTGDTPGEFTAERRLA</sequence>
<gene>
    <name evidence="2" type="ORF">WHI96_25350</name>
</gene>
<dbReference type="PANTHER" id="PTHR36114:SF1">
    <property type="entry name" value="16.7 KDA PROTEIN IN WHIE LOCUS"/>
    <property type="match status" value="1"/>
</dbReference>
<dbReference type="InterPro" id="IPR052044">
    <property type="entry name" value="PKS_Associated_Protein"/>
</dbReference>
<evidence type="ECO:0000313" key="2">
    <source>
        <dbReference type="EMBL" id="MEQ3542145.1"/>
    </source>
</evidence>
<dbReference type="RefSeq" id="WP_345647621.1">
    <property type="nucleotide sequence ID" value="NZ_BAABLY010000054.1"/>
</dbReference>
<feature type="domain" description="Cupin type-2" evidence="1">
    <location>
        <begin position="34"/>
        <end position="97"/>
    </location>
</feature>
<dbReference type="SUPFAM" id="SSF51182">
    <property type="entry name" value="RmlC-like cupins"/>
    <property type="match status" value="1"/>
</dbReference>
<proteinExistence type="predicted"/>
<dbReference type="InterPro" id="IPR011051">
    <property type="entry name" value="RmlC_Cupin_sf"/>
</dbReference>